<accession>A0A4Z2I3J5</accession>
<proteinExistence type="predicted"/>
<dbReference type="EMBL" id="SRLO01000139">
    <property type="protein sequence ID" value="TNN72331.1"/>
    <property type="molecule type" value="Genomic_DNA"/>
</dbReference>
<feature type="compositionally biased region" description="Polar residues" evidence="1">
    <location>
        <begin position="16"/>
        <end position="26"/>
    </location>
</feature>
<evidence type="ECO:0000256" key="1">
    <source>
        <dbReference type="SAM" id="MobiDB-lite"/>
    </source>
</evidence>
<dbReference type="Proteomes" id="UP000314294">
    <property type="component" value="Unassembled WGS sequence"/>
</dbReference>
<keyword evidence="3" id="KW-1185">Reference proteome</keyword>
<gene>
    <name evidence="2" type="ORF">EYF80_017483</name>
</gene>
<sequence>MQVLYASMPGRKLQTTKISHKYNSMDSDPIRDFSNTESHALSLSDETASEDDPTSSRTHG</sequence>
<evidence type="ECO:0000313" key="3">
    <source>
        <dbReference type="Proteomes" id="UP000314294"/>
    </source>
</evidence>
<feature type="region of interest" description="Disordered" evidence="1">
    <location>
        <begin position="16"/>
        <end position="60"/>
    </location>
</feature>
<protein>
    <submittedName>
        <fullName evidence="2">Uncharacterized protein</fullName>
    </submittedName>
</protein>
<evidence type="ECO:0000313" key="2">
    <source>
        <dbReference type="EMBL" id="TNN72331.1"/>
    </source>
</evidence>
<dbReference type="AlphaFoldDB" id="A0A4Z2I3J5"/>
<reference evidence="2 3" key="1">
    <citation type="submission" date="2019-03" db="EMBL/GenBank/DDBJ databases">
        <title>First draft genome of Liparis tanakae, snailfish: a comprehensive survey of snailfish specific genes.</title>
        <authorList>
            <person name="Kim W."/>
            <person name="Song I."/>
            <person name="Jeong J.-H."/>
            <person name="Kim D."/>
            <person name="Kim S."/>
            <person name="Ryu S."/>
            <person name="Song J.Y."/>
            <person name="Lee S.K."/>
        </authorList>
    </citation>
    <scope>NUCLEOTIDE SEQUENCE [LARGE SCALE GENOMIC DNA]</scope>
    <source>
        <tissue evidence="2">Muscle</tissue>
    </source>
</reference>
<organism evidence="2 3">
    <name type="scientific">Liparis tanakae</name>
    <name type="common">Tanaka's snailfish</name>
    <dbReference type="NCBI Taxonomy" id="230148"/>
    <lineage>
        <taxon>Eukaryota</taxon>
        <taxon>Metazoa</taxon>
        <taxon>Chordata</taxon>
        <taxon>Craniata</taxon>
        <taxon>Vertebrata</taxon>
        <taxon>Euteleostomi</taxon>
        <taxon>Actinopterygii</taxon>
        <taxon>Neopterygii</taxon>
        <taxon>Teleostei</taxon>
        <taxon>Neoteleostei</taxon>
        <taxon>Acanthomorphata</taxon>
        <taxon>Eupercaria</taxon>
        <taxon>Perciformes</taxon>
        <taxon>Cottioidei</taxon>
        <taxon>Cottales</taxon>
        <taxon>Liparidae</taxon>
        <taxon>Liparis</taxon>
    </lineage>
</organism>
<name>A0A4Z2I3J5_9TELE</name>
<feature type="compositionally biased region" description="Polar residues" evidence="1">
    <location>
        <begin position="33"/>
        <end position="46"/>
    </location>
</feature>
<comment type="caution">
    <text evidence="2">The sequence shown here is derived from an EMBL/GenBank/DDBJ whole genome shotgun (WGS) entry which is preliminary data.</text>
</comment>